<keyword evidence="2 4" id="KW-0378">Hydrolase</keyword>
<feature type="active site" description="For ring-opening step" evidence="4">
    <location>
        <position position="143"/>
    </location>
</feature>
<feature type="site" description="Part of the allosteric site" evidence="4">
    <location>
        <position position="155"/>
    </location>
</feature>
<dbReference type="PROSITE" id="PS01161">
    <property type="entry name" value="GLC_GALNAC_ISOMERASE"/>
    <property type="match status" value="1"/>
</dbReference>
<protein>
    <recommendedName>
        <fullName evidence="4">Glucosamine-6-phosphate deaminase</fullName>
        <ecNumber evidence="4">3.5.99.6</ecNumber>
    </recommendedName>
    <alternativeName>
        <fullName evidence="4">GlcN6P deaminase</fullName>
        <shortName evidence="4">GNPDA</shortName>
    </alternativeName>
    <alternativeName>
        <fullName evidence="4">Glucosamine-6-phosphate isomerase</fullName>
    </alternativeName>
</protein>
<feature type="active site" description="Proton acceptor; for enolization step" evidence="4">
    <location>
        <position position="67"/>
    </location>
</feature>
<evidence type="ECO:0000256" key="2">
    <source>
        <dbReference type="ARBA" id="ARBA00022801"/>
    </source>
</evidence>
<comment type="function">
    <text evidence="4">Catalyzes the reversible isomerization-deamination of glucosamine 6-phosphate (GlcN6P) to form fructose 6-phosphate (Fru6P) and ammonium ion.</text>
</comment>
<comment type="similarity">
    <text evidence="4">Belongs to the glucosamine/galactosamine-6-phosphate isomerase family. NagB subfamily.</text>
</comment>
<dbReference type="InterPro" id="IPR006148">
    <property type="entry name" value="Glc/Gal-6P_isomerase"/>
</dbReference>
<dbReference type="InterPro" id="IPR018321">
    <property type="entry name" value="Glucosamine6P_isomerase_CS"/>
</dbReference>
<dbReference type="Pfam" id="PF01182">
    <property type="entry name" value="Glucosamine_iso"/>
    <property type="match status" value="1"/>
</dbReference>
<name>A0A7V0QS78_UNCAE</name>
<evidence type="ECO:0000259" key="5">
    <source>
        <dbReference type="Pfam" id="PF01182"/>
    </source>
</evidence>
<evidence type="ECO:0000256" key="1">
    <source>
        <dbReference type="ARBA" id="ARBA00000644"/>
    </source>
</evidence>
<comment type="activity regulation">
    <text evidence="4">Allosterically activated by N-acetylglucosamine 6-phosphate (GlcNAc6P).</text>
</comment>
<reference evidence="6" key="1">
    <citation type="journal article" date="2020" name="mSystems">
        <title>Genome- and Community-Level Interaction Insights into Carbon Utilization and Element Cycling Functions of Hydrothermarchaeota in Hydrothermal Sediment.</title>
        <authorList>
            <person name="Zhou Z."/>
            <person name="Liu Y."/>
            <person name="Xu W."/>
            <person name="Pan J."/>
            <person name="Luo Z.H."/>
            <person name="Li M."/>
        </authorList>
    </citation>
    <scope>NUCLEOTIDE SEQUENCE [LARGE SCALE GENOMIC DNA]</scope>
    <source>
        <strain evidence="6">HyVt-219</strain>
    </source>
</reference>
<dbReference type="CDD" id="cd01399">
    <property type="entry name" value="GlcN6P_deaminase"/>
    <property type="match status" value="1"/>
</dbReference>
<dbReference type="SUPFAM" id="SSF100950">
    <property type="entry name" value="NagB/RpiA/CoA transferase-like"/>
    <property type="match status" value="1"/>
</dbReference>
<dbReference type="PANTHER" id="PTHR11280">
    <property type="entry name" value="GLUCOSAMINE-6-PHOSPHATE ISOMERASE"/>
    <property type="match status" value="1"/>
</dbReference>
<proteinExistence type="inferred from homology"/>
<keyword evidence="4" id="KW-0021">Allosteric enzyme</keyword>
<feature type="site" description="Part of the allosteric site" evidence="4">
    <location>
        <position position="153"/>
    </location>
</feature>
<evidence type="ECO:0000256" key="4">
    <source>
        <dbReference type="HAMAP-Rule" id="MF_01241"/>
    </source>
</evidence>
<dbReference type="EMBL" id="DRBC01000316">
    <property type="protein sequence ID" value="HDN85127.1"/>
    <property type="molecule type" value="Genomic_DNA"/>
</dbReference>
<dbReference type="GO" id="GO:0019262">
    <property type="term" value="P:N-acetylneuraminate catabolic process"/>
    <property type="evidence" value="ECO:0007669"/>
    <property type="project" value="UniProtKB-UniRule"/>
</dbReference>
<sequence>MRIIIEPDYEGMSKKAAQIVAERIRNKPDIVLGLATGSTPLGMYQELVRLHKEEGLDFSKVTTFNLDEYWGLSPSHPQSYHYFMWNNLFSHINIDPDRVYIPSGRVRDIKTYCQWYEDKIKQVGGIDLQILGIGRDGHIGFNEPGSSLGSRTRIKTLAPETVEDNARFFKNKDEVPRYAITMGVGTIMEAKECMLLASGKNKAEAVQKCVEGPVSSECTSSALQLHPKVIIVLDEEASQNLKRKDYYIYAERIASRLEEI</sequence>
<dbReference type="InterPro" id="IPR004547">
    <property type="entry name" value="Glucosamine6P_isomerase"/>
</dbReference>
<comment type="catalytic activity">
    <reaction evidence="1 4">
        <text>alpha-D-glucosamine 6-phosphate + H2O = beta-D-fructose 6-phosphate + NH4(+)</text>
        <dbReference type="Rhea" id="RHEA:12172"/>
        <dbReference type="ChEBI" id="CHEBI:15377"/>
        <dbReference type="ChEBI" id="CHEBI:28938"/>
        <dbReference type="ChEBI" id="CHEBI:57634"/>
        <dbReference type="ChEBI" id="CHEBI:75989"/>
        <dbReference type="EC" id="3.5.99.6"/>
    </reaction>
</comment>
<feature type="site" description="Part of the allosteric site" evidence="4">
    <location>
        <position position="146"/>
    </location>
</feature>
<keyword evidence="3 4" id="KW-0119">Carbohydrate metabolism</keyword>
<dbReference type="FunFam" id="3.40.50.1360:FF:000003">
    <property type="entry name" value="Glucosamine-6-phosphate deaminase"/>
    <property type="match status" value="1"/>
</dbReference>
<dbReference type="HAMAP" id="MF_01241">
    <property type="entry name" value="GlcN6P_deamin"/>
    <property type="match status" value="1"/>
</dbReference>
<dbReference type="Gene3D" id="3.40.50.1360">
    <property type="match status" value="1"/>
</dbReference>
<organism evidence="6">
    <name type="scientific">Aerophobetes bacterium</name>
    <dbReference type="NCBI Taxonomy" id="2030807"/>
    <lineage>
        <taxon>Bacteria</taxon>
        <taxon>Candidatus Aerophobota</taxon>
    </lineage>
</organism>
<dbReference type="NCBIfam" id="NF001684">
    <property type="entry name" value="PRK00443.1-4"/>
    <property type="match status" value="1"/>
</dbReference>
<dbReference type="GO" id="GO:0005737">
    <property type="term" value="C:cytoplasm"/>
    <property type="evidence" value="ECO:0007669"/>
    <property type="project" value="TreeGrafter"/>
</dbReference>
<feature type="active site" description="For ring-opening step" evidence="4">
    <location>
        <position position="136"/>
    </location>
</feature>
<feature type="domain" description="Glucosamine/galactosamine-6-phosphate isomerase" evidence="5">
    <location>
        <begin position="12"/>
        <end position="217"/>
    </location>
</feature>
<dbReference type="UniPathway" id="UPA00629">
    <property type="reaction ID" value="UER00684"/>
</dbReference>
<feature type="site" description="Part of the allosteric site" evidence="4">
    <location>
        <position position="156"/>
    </location>
</feature>
<dbReference type="Proteomes" id="UP000885660">
    <property type="component" value="Unassembled WGS sequence"/>
</dbReference>
<dbReference type="NCBIfam" id="TIGR00502">
    <property type="entry name" value="nagB"/>
    <property type="match status" value="1"/>
</dbReference>
<comment type="pathway">
    <text evidence="4">Amino-sugar metabolism; N-acetylneuraminate degradation; D-fructose 6-phosphate from N-acetylneuraminate: step 5/5.</text>
</comment>
<evidence type="ECO:0000313" key="6">
    <source>
        <dbReference type="EMBL" id="HDN85127.1"/>
    </source>
</evidence>
<dbReference type="GO" id="GO:0042802">
    <property type="term" value="F:identical protein binding"/>
    <property type="evidence" value="ECO:0007669"/>
    <property type="project" value="TreeGrafter"/>
</dbReference>
<dbReference type="GO" id="GO:0006043">
    <property type="term" value="P:glucosamine catabolic process"/>
    <property type="evidence" value="ECO:0007669"/>
    <property type="project" value="TreeGrafter"/>
</dbReference>
<gene>
    <name evidence="4 6" type="primary">nagB</name>
    <name evidence="6" type="ORF">ENG47_05180</name>
</gene>
<feature type="active site" description="Proton acceptor; for ring-opening step" evidence="4">
    <location>
        <position position="138"/>
    </location>
</feature>
<dbReference type="EC" id="3.5.99.6" evidence="4"/>
<comment type="caution">
    <text evidence="6">The sequence shown here is derived from an EMBL/GenBank/DDBJ whole genome shotgun (WGS) entry which is preliminary data.</text>
</comment>
<dbReference type="GO" id="GO:0006046">
    <property type="term" value="P:N-acetylglucosamine catabolic process"/>
    <property type="evidence" value="ECO:0007669"/>
    <property type="project" value="UniProtKB-UniRule"/>
</dbReference>
<dbReference type="PANTHER" id="PTHR11280:SF5">
    <property type="entry name" value="GLUCOSAMINE-6-PHOSPHATE ISOMERASE"/>
    <property type="match status" value="1"/>
</dbReference>
<dbReference type="GO" id="GO:0005975">
    <property type="term" value="P:carbohydrate metabolic process"/>
    <property type="evidence" value="ECO:0007669"/>
    <property type="project" value="InterPro"/>
</dbReference>
<dbReference type="InterPro" id="IPR037171">
    <property type="entry name" value="NagB/RpiA_transferase-like"/>
</dbReference>
<accession>A0A7V0QS78</accession>
<evidence type="ECO:0000256" key="3">
    <source>
        <dbReference type="ARBA" id="ARBA00023277"/>
    </source>
</evidence>
<dbReference type="AlphaFoldDB" id="A0A7V0QS78"/>
<dbReference type="GO" id="GO:0004342">
    <property type="term" value="F:glucosamine-6-phosphate deaminase activity"/>
    <property type="evidence" value="ECO:0007669"/>
    <property type="project" value="UniProtKB-UniRule"/>
</dbReference>
<comment type="caution">
    <text evidence="4">Lacks conserved residue(s) required for the propagation of feature annotation.</text>
</comment>